<accession>A0A1J1J344</accession>
<evidence type="ECO:0000313" key="2">
    <source>
        <dbReference type="Proteomes" id="UP000183832"/>
    </source>
</evidence>
<organism evidence="1 2">
    <name type="scientific">Clunio marinus</name>
    <dbReference type="NCBI Taxonomy" id="568069"/>
    <lineage>
        <taxon>Eukaryota</taxon>
        <taxon>Metazoa</taxon>
        <taxon>Ecdysozoa</taxon>
        <taxon>Arthropoda</taxon>
        <taxon>Hexapoda</taxon>
        <taxon>Insecta</taxon>
        <taxon>Pterygota</taxon>
        <taxon>Neoptera</taxon>
        <taxon>Endopterygota</taxon>
        <taxon>Diptera</taxon>
        <taxon>Nematocera</taxon>
        <taxon>Chironomoidea</taxon>
        <taxon>Chironomidae</taxon>
        <taxon>Clunio</taxon>
    </lineage>
</organism>
<reference evidence="1 2" key="1">
    <citation type="submission" date="2015-04" db="EMBL/GenBank/DDBJ databases">
        <authorList>
            <person name="Syromyatnikov M.Y."/>
            <person name="Popov V.N."/>
        </authorList>
    </citation>
    <scope>NUCLEOTIDE SEQUENCE [LARGE SCALE GENOMIC DNA]</scope>
</reference>
<protein>
    <submittedName>
        <fullName evidence="1">CLUMA_CG018359, isoform A</fullName>
    </submittedName>
</protein>
<evidence type="ECO:0000313" key="1">
    <source>
        <dbReference type="EMBL" id="CRL05289.1"/>
    </source>
</evidence>
<dbReference type="AlphaFoldDB" id="A0A1J1J344"/>
<keyword evidence="2" id="KW-1185">Reference proteome</keyword>
<dbReference type="Proteomes" id="UP000183832">
    <property type="component" value="Unassembled WGS sequence"/>
</dbReference>
<gene>
    <name evidence="1" type="ORF">CLUMA_CG018359</name>
</gene>
<dbReference type="EMBL" id="CVRI01000064">
    <property type="protein sequence ID" value="CRL05289.1"/>
    <property type="molecule type" value="Genomic_DNA"/>
</dbReference>
<sequence>MLSSENVVRFRMRETLANKRPNDEFQFHSTVSKHNICSMMIISNLTTKGKPMNLHVVIFSSSDLNYIIEPLNSEKSHRHVPMPCLISVRKRFSSAL</sequence>
<proteinExistence type="predicted"/>
<name>A0A1J1J344_9DIPT</name>